<dbReference type="GO" id="GO:0000160">
    <property type="term" value="P:phosphorelay signal transduction system"/>
    <property type="evidence" value="ECO:0007669"/>
    <property type="project" value="UniProtKB-KW"/>
</dbReference>
<dbReference type="InterPro" id="IPR001789">
    <property type="entry name" value="Sig_transdc_resp-reg_receiver"/>
</dbReference>
<dbReference type="InterPro" id="IPR050595">
    <property type="entry name" value="Bact_response_regulator"/>
</dbReference>
<organism evidence="6 7">
    <name type="scientific">Nodularia spumigena CENA596</name>
    <dbReference type="NCBI Taxonomy" id="1819295"/>
    <lineage>
        <taxon>Bacteria</taxon>
        <taxon>Bacillati</taxon>
        <taxon>Cyanobacteriota</taxon>
        <taxon>Cyanophyceae</taxon>
        <taxon>Nostocales</taxon>
        <taxon>Nodulariaceae</taxon>
        <taxon>Nodularia</taxon>
    </lineage>
</organism>
<dbReference type="RefSeq" id="WP_063871152.1">
    <property type="nucleotide sequence ID" value="NZ_CAWMRI010000011.1"/>
</dbReference>
<dbReference type="PANTHER" id="PTHR44591">
    <property type="entry name" value="STRESS RESPONSE REGULATOR PROTEIN 1"/>
    <property type="match status" value="1"/>
</dbReference>
<comment type="caution">
    <text evidence="6">The sequence shown here is derived from an EMBL/GenBank/DDBJ whole genome shotgun (WGS) entry which is preliminary data.</text>
</comment>
<feature type="region of interest" description="Disordered" evidence="4">
    <location>
        <begin position="393"/>
        <end position="416"/>
    </location>
</feature>
<dbReference type="Pfam" id="PF00072">
    <property type="entry name" value="Response_reg"/>
    <property type="match status" value="1"/>
</dbReference>
<dbReference type="PIRSF" id="PIRSF005897">
    <property type="entry name" value="RR_PatA"/>
    <property type="match status" value="1"/>
</dbReference>
<evidence type="ECO:0000256" key="1">
    <source>
        <dbReference type="ARBA" id="ARBA00022553"/>
    </source>
</evidence>
<accession>A0A166KYJ5</accession>
<dbReference type="Proteomes" id="UP000076555">
    <property type="component" value="Unassembled WGS sequence"/>
</dbReference>
<name>A0A166KYJ5_NODSP</name>
<evidence type="ECO:0000256" key="2">
    <source>
        <dbReference type="PIRNR" id="PIRNR005897"/>
    </source>
</evidence>
<evidence type="ECO:0000259" key="5">
    <source>
        <dbReference type="PROSITE" id="PS50110"/>
    </source>
</evidence>
<feature type="modified residue" description="4-aspartylphosphate" evidence="3">
    <location>
        <position position="315"/>
    </location>
</feature>
<dbReference type="SUPFAM" id="SSF52172">
    <property type="entry name" value="CheY-like"/>
    <property type="match status" value="1"/>
</dbReference>
<protein>
    <recommendedName>
        <fullName evidence="2">Protein PatA</fullName>
    </recommendedName>
</protein>
<dbReference type="GO" id="GO:0030428">
    <property type="term" value="C:cell septum"/>
    <property type="evidence" value="ECO:0007669"/>
    <property type="project" value="UniProtKB-SubCell"/>
</dbReference>
<dbReference type="OrthoDB" id="524459at2"/>
<evidence type="ECO:0000256" key="4">
    <source>
        <dbReference type="SAM" id="MobiDB-lite"/>
    </source>
</evidence>
<feature type="compositionally biased region" description="Low complexity" evidence="4">
    <location>
        <begin position="397"/>
        <end position="406"/>
    </location>
</feature>
<keyword evidence="2" id="KW-0364">Heterocyst</keyword>
<evidence type="ECO:0000313" key="7">
    <source>
        <dbReference type="Proteomes" id="UP000076555"/>
    </source>
</evidence>
<keyword evidence="2" id="KW-0902">Two-component regulatory system</keyword>
<sequence length="416" mass="47504">MTHPEVMKSNNILHEFKTCTELQYNGYLNIKSPKGNQWTFYYRLGRIVWATGGTHPFRRWRRNMAQYCPDIDVEQLNLRKEDIEINYWDYRILEILYKRQKIEREQIHSFVESTIAELLFDLAQQTNFVSATCERSHEVILETPMSFTSANVSMKQMQDAWKTWSEAGLTNFSPDLAPILRKPEQLQQQVSPSVYKNFVNLINGKYTLRDLAAKMKQSLVAVTRSLLSYILKGIIELVEVPDLPFSFTAVKNNSNARKPTQSNAPLVACVDDSPQVCKILEEIIISHGLRFIKIQDAVQALPTLIQNKPDLIFLDLIMPVANGYEICTQLRRISAFTNTPVIILTGNDGLLDRVRSKVVGATDFMTKPVAADKVMSVVRKYLPVQAQRQVKRTVAKSQSQSQSQSQLKVCHSSLDS</sequence>
<comment type="subcellular location">
    <subcellularLocation>
        <location evidence="2">Cell septum</location>
    </subcellularLocation>
</comment>
<dbReference type="PROSITE" id="PS50110">
    <property type="entry name" value="RESPONSE_REGULATORY"/>
    <property type="match status" value="1"/>
</dbReference>
<dbReference type="PANTHER" id="PTHR44591:SF23">
    <property type="entry name" value="CHEY SUBFAMILY"/>
    <property type="match status" value="1"/>
</dbReference>
<keyword evidence="1 3" id="KW-0597">Phosphoprotein</keyword>
<dbReference type="Pfam" id="PF14332">
    <property type="entry name" value="DUF4388"/>
    <property type="match status" value="1"/>
</dbReference>
<dbReference type="SMART" id="SM00448">
    <property type="entry name" value="REC"/>
    <property type="match status" value="1"/>
</dbReference>
<reference evidence="6 7" key="1">
    <citation type="submission" date="2016-04" db="EMBL/GenBank/DDBJ databases">
        <title>Draft Genome Assembly of the Bloom-forming Cyanobacterium Nodularia spumigena Strain CENA596 in Shrimp Production Ponds.</title>
        <authorList>
            <person name="Popin R.V."/>
            <person name="Rigonato J."/>
            <person name="Abreu V.A."/>
            <person name="Andreote A.P."/>
            <person name="Silveira S.B."/>
            <person name="Odebrecht C."/>
            <person name="Fiore M.F."/>
        </authorList>
    </citation>
    <scope>NUCLEOTIDE SEQUENCE [LARGE SCALE GENOMIC DNA]</scope>
    <source>
        <strain evidence="6 7">CENA596</strain>
    </source>
</reference>
<comment type="induction">
    <text evidence="2">By nitrogen starvation.</text>
</comment>
<gene>
    <name evidence="6" type="ORF">A2T98_00840</name>
</gene>
<dbReference type="GO" id="GO:0043158">
    <property type="term" value="P:heterocyst development"/>
    <property type="evidence" value="ECO:0007669"/>
    <property type="project" value="UniProtKB-KW"/>
</dbReference>
<dbReference type="EMBL" id="LWAJ01000011">
    <property type="protein sequence ID" value="KZL51697.1"/>
    <property type="molecule type" value="Genomic_DNA"/>
</dbReference>
<dbReference type="AlphaFoldDB" id="A0A166KYJ5"/>
<evidence type="ECO:0000256" key="3">
    <source>
        <dbReference type="PROSITE-ProRule" id="PRU00169"/>
    </source>
</evidence>
<dbReference type="InterPro" id="IPR011006">
    <property type="entry name" value="CheY-like_superfamily"/>
</dbReference>
<proteinExistence type="evidence at transcript level"/>
<dbReference type="InterPro" id="IPR024186">
    <property type="entry name" value="Sig_transdc_resp-reg_PatA"/>
</dbReference>
<comment type="function">
    <text evidence="2">Controls heterocyst pattern formation.</text>
</comment>
<dbReference type="InterPro" id="IPR025497">
    <property type="entry name" value="PatA-like_N"/>
</dbReference>
<dbReference type="Gene3D" id="3.40.50.2300">
    <property type="match status" value="1"/>
</dbReference>
<evidence type="ECO:0000313" key="6">
    <source>
        <dbReference type="EMBL" id="KZL51697.1"/>
    </source>
</evidence>
<feature type="domain" description="Response regulatory" evidence="5">
    <location>
        <begin position="266"/>
        <end position="382"/>
    </location>
</feature>